<evidence type="ECO:0000313" key="1">
    <source>
        <dbReference type="EMBL" id="KAF7279562.1"/>
    </source>
</evidence>
<organism evidence="1 2">
    <name type="scientific">Rhynchophorus ferrugineus</name>
    <name type="common">Red palm weevil</name>
    <name type="synonym">Curculio ferrugineus</name>
    <dbReference type="NCBI Taxonomy" id="354439"/>
    <lineage>
        <taxon>Eukaryota</taxon>
        <taxon>Metazoa</taxon>
        <taxon>Ecdysozoa</taxon>
        <taxon>Arthropoda</taxon>
        <taxon>Hexapoda</taxon>
        <taxon>Insecta</taxon>
        <taxon>Pterygota</taxon>
        <taxon>Neoptera</taxon>
        <taxon>Endopterygota</taxon>
        <taxon>Coleoptera</taxon>
        <taxon>Polyphaga</taxon>
        <taxon>Cucujiformia</taxon>
        <taxon>Curculionidae</taxon>
        <taxon>Dryophthorinae</taxon>
        <taxon>Rhynchophorus</taxon>
    </lineage>
</organism>
<dbReference type="EMBL" id="JAACXV010000355">
    <property type="protein sequence ID" value="KAF7279562.1"/>
    <property type="molecule type" value="Genomic_DNA"/>
</dbReference>
<accession>A0A834IIA1</accession>
<gene>
    <name evidence="1" type="ORF">GWI33_007026</name>
</gene>
<dbReference type="OrthoDB" id="6761979at2759"/>
<sequence length="208" mass="24272">MSQGSKIKLRRPKTLIEKNLQPLKANNKKEIAQRFYYNKNNSHKSILITERKKPPVHQRLGLKQKMPLGTSTNFILQKRRKIQSNKQPFELKARRLQTFSTKSRLNKSQSSQIMTTSGIKLRRLTPAKNLTIQLKNSNFTSRSDLLRRFKMELNPRIQAEILEIQTENKSNEINFLPTLRIKPVSTGISFTDSRVISDITILFCIFYI</sequence>
<evidence type="ECO:0000313" key="2">
    <source>
        <dbReference type="Proteomes" id="UP000625711"/>
    </source>
</evidence>
<dbReference type="AlphaFoldDB" id="A0A834IIA1"/>
<reference evidence="1" key="1">
    <citation type="submission" date="2020-08" db="EMBL/GenBank/DDBJ databases">
        <title>Genome sequencing and assembly of the red palm weevil Rhynchophorus ferrugineus.</title>
        <authorList>
            <person name="Dias G.B."/>
            <person name="Bergman C.M."/>
            <person name="Manee M."/>
        </authorList>
    </citation>
    <scope>NUCLEOTIDE SEQUENCE</scope>
    <source>
        <strain evidence="1">AA-2017</strain>
        <tissue evidence="1">Whole larva</tissue>
    </source>
</reference>
<proteinExistence type="predicted"/>
<protein>
    <submittedName>
        <fullName evidence="1">Uncharacterized protein</fullName>
    </submittedName>
</protein>
<keyword evidence="2" id="KW-1185">Reference proteome</keyword>
<comment type="caution">
    <text evidence="1">The sequence shown here is derived from an EMBL/GenBank/DDBJ whole genome shotgun (WGS) entry which is preliminary data.</text>
</comment>
<dbReference type="Proteomes" id="UP000625711">
    <property type="component" value="Unassembled WGS sequence"/>
</dbReference>
<name>A0A834IIA1_RHYFE</name>